<dbReference type="PRINTS" id="PR00040">
    <property type="entry name" value="HTHMERR"/>
</dbReference>
<dbReference type="Gene3D" id="1.10.1660.10">
    <property type="match status" value="1"/>
</dbReference>
<dbReference type="AlphaFoldDB" id="A0A1E5NBP4"/>
<feature type="coiled-coil region" evidence="2">
    <location>
        <begin position="81"/>
        <end position="122"/>
    </location>
</feature>
<dbReference type="InterPro" id="IPR000551">
    <property type="entry name" value="MerR-type_HTH_dom"/>
</dbReference>
<dbReference type="EMBL" id="MDCO01000012">
    <property type="protein sequence ID" value="OEJ13599.1"/>
    <property type="molecule type" value="Genomic_DNA"/>
</dbReference>
<dbReference type="CDD" id="cd01109">
    <property type="entry name" value="HTH_YyaN"/>
    <property type="match status" value="1"/>
</dbReference>
<dbReference type="RefSeq" id="WP_069726913.1">
    <property type="nucleotide sequence ID" value="NZ_MDCO01000012.1"/>
</dbReference>
<evidence type="ECO:0000259" key="3">
    <source>
        <dbReference type="PROSITE" id="PS50937"/>
    </source>
</evidence>
<dbReference type="PROSITE" id="PS50937">
    <property type="entry name" value="HTH_MERR_2"/>
    <property type="match status" value="1"/>
</dbReference>
<dbReference type="SUPFAM" id="SSF46955">
    <property type="entry name" value="Putative DNA-binding domain"/>
    <property type="match status" value="1"/>
</dbReference>
<dbReference type="GO" id="GO:0003677">
    <property type="term" value="F:DNA binding"/>
    <property type="evidence" value="ECO:0007669"/>
    <property type="project" value="UniProtKB-KW"/>
</dbReference>
<dbReference type="GO" id="GO:0003700">
    <property type="term" value="F:DNA-binding transcription factor activity"/>
    <property type="evidence" value="ECO:0007669"/>
    <property type="project" value="InterPro"/>
</dbReference>
<dbReference type="Pfam" id="PF13411">
    <property type="entry name" value="MerR_1"/>
    <property type="match status" value="1"/>
</dbReference>
<dbReference type="Proteomes" id="UP000095247">
    <property type="component" value="Unassembled WGS sequence"/>
</dbReference>
<dbReference type="InterPro" id="IPR047057">
    <property type="entry name" value="MerR_fam"/>
</dbReference>
<name>A0A1E5NBP4_9SPIR</name>
<sequence length="129" mass="15038">MTIAEVSKKTQLSADTLRYYERIGLIPEVERSENGIRNYTDYDLGWIEFSKCMRNSGMSIESIIEYIKLYNKGDATLEARKQLLVSQRDAMQEKLNELQAALDKLNKKIENYGHQMSVHEKDMLKNKND</sequence>
<protein>
    <submittedName>
        <fullName evidence="4">Transcriptional regulator</fullName>
    </submittedName>
</protein>
<organism evidence="4 5">
    <name type="scientific">Brachyspira hampsonii</name>
    <dbReference type="NCBI Taxonomy" id="1287055"/>
    <lineage>
        <taxon>Bacteria</taxon>
        <taxon>Pseudomonadati</taxon>
        <taxon>Spirochaetota</taxon>
        <taxon>Spirochaetia</taxon>
        <taxon>Brachyspirales</taxon>
        <taxon>Brachyspiraceae</taxon>
        <taxon>Brachyspira</taxon>
    </lineage>
</organism>
<comment type="caution">
    <text evidence="4">The sequence shown here is derived from an EMBL/GenBank/DDBJ whole genome shotgun (WGS) entry which is preliminary data.</text>
</comment>
<gene>
    <name evidence="4" type="ORF">BFL38_02280</name>
</gene>
<feature type="domain" description="HTH merR-type" evidence="3">
    <location>
        <begin position="1"/>
        <end position="69"/>
    </location>
</feature>
<evidence type="ECO:0000313" key="5">
    <source>
        <dbReference type="Proteomes" id="UP000095247"/>
    </source>
</evidence>
<accession>A0A1E5NBP4</accession>
<evidence type="ECO:0000256" key="2">
    <source>
        <dbReference type="SAM" id="Coils"/>
    </source>
</evidence>
<keyword evidence="1" id="KW-0238">DNA-binding</keyword>
<evidence type="ECO:0000313" key="4">
    <source>
        <dbReference type="EMBL" id="OEJ13599.1"/>
    </source>
</evidence>
<dbReference type="PANTHER" id="PTHR30204:SF98">
    <property type="entry name" value="HTH-TYPE TRANSCRIPTIONAL REGULATOR ADHR"/>
    <property type="match status" value="1"/>
</dbReference>
<dbReference type="SMART" id="SM00422">
    <property type="entry name" value="HTH_MERR"/>
    <property type="match status" value="1"/>
</dbReference>
<proteinExistence type="predicted"/>
<evidence type="ECO:0000256" key="1">
    <source>
        <dbReference type="ARBA" id="ARBA00023125"/>
    </source>
</evidence>
<dbReference type="PANTHER" id="PTHR30204">
    <property type="entry name" value="REDOX-CYCLING DRUG-SENSING TRANSCRIPTIONAL ACTIVATOR SOXR"/>
    <property type="match status" value="1"/>
</dbReference>
<reference evidence="4 5" key="1">
    <citation type="submission" date="2016-08" db="EMBL/GenBank/DDBJ databases">
        <title>Characterization and recognition of Brachyspira hampsonii sp. nov., a novel intestinal spirochete that is pathogenic to pigs.</title>
        <authorList>
            <person name="Mirajkar N."/>
            <person name="La T."/>
            <person name="Phillips N."/>
            <person name="Hampson D."/>
            <person name="Gebhart C."/>
        </authorList>
    </citation>
    <scope>NUCLEOTIDE SEQUENCE [LARGE SCALE GENOMIC DNA]</scope>
    <source>
        <strain evidence="4 5">P280/1</strain>
    </source>
</reference>
<dbReference type="PROSITE" id="PS00552">
    <property type="entry name" value="HTH_MERR_1"/>
    <property type="match status" value="1"/>
</dbReference>
<dbReference type="InterPro" id="IPR009061">
    <property type="entry name" value="DNA-bd_dom_put_sf"/>
</dbReference>
<keyword evidence="2" id="KW-0175">Coiled coil</keyword>